<organism evidence="5 6">
    <name type="scientific">Hebeloma cylindrosporum</name>
    <dbReference type="NCBI Taxonomy" id="76867"/>
    <lineage>
        <taxon>Eukaryota</taxon>
        <taxon>Fungi</taxon>
        <taxon>Dikarya</taxon>
        <taxon>Basidiomycota</taxon>
        <taxon>Agaricomycotina</taxon>
        <taxon>Agaricomycetes</taxon>
        <taxon>Agaricomycetidae</taxon>
        <taxon>Agaricales</taxon>
        <taxon>Agaricineae</taxon>
        <taxon>Hymenogastraceae</taxon>
        <taxon>Hebeloma</taxon>
    </lineage>
</organism>
<dbReference type="OrthoDB" id="21449at2759"/>
<dbReference type="GO" id="GO:0006325">
    <property type="term" value="P:chromatin organization"/>
    <property type="evidence" value="ECO:0007669"/>
    <property type="project" value="UniProtKB-ARBA"/>
</dbReference>
<gene>
    <name evidence="5" type="ORF">M413DRAFT_448819</name>
</gene>
<feature type="compositionally biased region" description="Pro residues" evidence="3">
    <location>
        <begin position="667"/>
        <end position="680"/>
    </location>
</feature>
<keyword evidence="1 2" id="KW-0103">Bromodomain</keyword>
<evidence type="ECO:0000313" key="6">
    <source>
        <dbReference type="Proteomes" id="UP000053424"/>
    </source>
</evidence>
<evidence type="ECO:0000259" key="4">
    <source>
        <dbReference type="PROSITE" id="PS50014"/>
    </source>
</evidence>
<dbReference type="CDD" id="cd22927">
    <property type="entry name" value="HFD_SPT7"/>
    <property type="match status" value="1"/>
</dbReference>
<feature type="compositionally biased region" description="Low complexity" evidence="3">
    <location>
        <begin position="702"/>
        <end position="714"/>
    </location>
</feature>
<keyword evidence="6" id="KW-1185">Reference proteome</keyword>
<dbReference type="EMBL" id="KN831801">
    <property type="protein sequence ID" value="KIM36888.1"/>
    <property type="molecule type" value="Genomic_DNA"/>
</dbReference>
<accession>A0A0C2XG49</accession>
<reference evidence="6" key="2">
    <citation type="submission" date="2015-01" db="EMBL/GenBank/DDBJ databases">
        <title>Evolutionary Origins and Diversification of the Mycorrhizal Mutualists.</title>
        <authorList>
            <consortium name="DOE Joint Genome Institute"/>
            <consortium name="Mycorrhizal Genomics Consortium"/>
            <person name="Kohler A."/>
            <person name="Kuo A."/>
            <person name="Nagy L.G."/>
            <person name="Floudas D."/>
            <person name="Copeland A."/>
            <person name="Barry K.W."/>
            <person name="Cichocki N."/>
            <person name="Veneault-Fourrey C."/>
            <person name="LaButti K."/>
            <person name="Lindquist E.A."/>
            <person name="Lipzen A."/>
            <person name="Lundell T."/>
            <person name="Morin E."/>
            <person name="Murat C."/>
            <person name="Riley R."/>
            <person name="Ohm R."/>
            <person name="Sun H."/>
            <person name="Tunlid A."/>
            <person name="Henrissat B."/>
            <person name="Grigoriev I.V."/>
            <person name="Hibbett D.S."/>
            <person name="Martin F."/>
        </authorList>
    </citation>
    <scope>NUCLEOTIDE SEQUENCE [LARGE SCALE GENOMIC DNA]</scope>
    <source>
        <strain evidence="6">h7</strain>
    </source>
</reference>
<feature type="compositionally biased region" description="Low complexity" evidence="3">
    <location>
        <begin position="770"/>
        <end position="782"/>
    </location>
</feature>
<dbReference type="GO" id="GO:0046695">
    <property type="term" value="C:SLIK (SAGA-like) complex"/>
    <property type="evidence" value="ECO:0007669"/>
    <property type="project" value="InterPro"/>
</dbReference>
<dbReference type="InterPro" id="IPR001487">
    <property type="entry name" value="Bromodomain"/>
</dbReference>
<dbReference type="Gene3D" id="1.20.920.10">
    <property type="entry name" value="Bromodomain-like"/>
    <property type="match status" value="1"/>
</dbReference>
<feature type="compositionally biased region" description="Pro residues" evidence="3">
    <location>
        <begin position="597"/>
        <end position="609"/>
    </location>
</feature>
<feature type="region of interest" description="Disordered" evidence="3">
    <location>
        <begin position="640"/>
        <end position="844"/>
    </location>
</feature>
<dbReference type="SMART" id="SM00297">
    <property type="entry name" value="BROMO"/>
    <property type="match status" value="1"/>
</dbReference>
<feature type="compositionally biased region" description="Basic residues" evidence="3">
    <location>
        <begin position="297"/>
        <end position="307"/>
    </location>
</feature>
<dbReference type="InterPro" id="IPR037782">
    <property type="entry name" value="Spt7"/>
</dbReference>
<dbReference type="Gene3D" id="1.10.20.10">
    <property type="entry name" value="Histone, subunit A"/>
    <property type="match status" value="1"/>
</dbReference>
<dbReference type="PANTHER" id="PTHR47343">
    <property type="entry name" value="TRANSCRIPTIONAL ACTIVATOR SPT7"/>
    <property type="match status" value="1"/>
</dbReference>
<feature type="compositionally biased region" description="Pro residues" evidence="3">
    <location>
        <begin position="689"/>
        <end position="701"/>
    </location>
</feature>
<dbReference type="PRINTS" id="PR00503">
    <property type="entry name" value="BROMODOMAIN"/>
</dbReference>
<proteinExistence type="predicted"/>
<dbReference type="GO" id="GO:0005198">
    <property type="term" value="F:structural molecule activity"/>
    <property type="evidence" value="ECO:0007669"/>
    <property type="project" value="TreeGrafter"/>
</dbReference>
<feature type="region of interest" description="Disordered" evidence="3">
    <location>
        <begin position="208"/>
        <end position="255"/>
    </location>
</feature>
<dbReference type="PANTHER" id="PTHR47343:SF1">
    <property type="entry name" value="TRANSCRIPTIONAL ACTIVATOR SPT7"/>
    <property type="match status" value="1"/>
</dbReference>
<dbReference type="STRING" id="686832.A0A0C2XG49"/>
<reference evidence="5 6" key="1">
    <citation type="submission" date="2014-04" db="EMBL/GenBank/DDBJ databases">
        <authorList>
            <consortium name="DOE Joint Genome Institute"/>
            <person name="Kuo A."/>
            <person name="Gay G."/>
            <person name="Dore J."/>
            <person name="Kohler A."/>
            <person name="Nagy L.G."/>
            <person name="Floudas D."/>
            <person name="Copeland A."/>
            <person name="Barry K.W."/>
            <person name="Cichocki N."/>
            <person name="Veneault-Fourrey C."/>
            <person name="LaButti K."/>
            <person name="Lindquist E.A."/>
            <person name="Lipzen A."/>
            <person name="Lundell T."/>
            <person name="Morin E."/>
            <person name="Murat C."/>
            <person name="Sun H."/>
            <person name="Tunlid A."/>
            <person name="Henrissat B."/>
            <person name="Grigoriev I.V."/>
            <person name="Hibbett D.S."/>
            <person name="Martin F."/>
            <person name="Nordberg H.P."/>
            <person name="Cantor M.N."/>
            <person name="Hua S.X."/>
        </authorList>
    </citation>
    <scope>NUCLEOTIDE SEQUENCE [LARGE SCALE GENOMIC DNA]</scope>
    <source>
        <strain evidence="6">h7</strain>
    </source>
</reference>
<dbReference type="InterPro" id="IPR018359">
    <property type="entry name" value="Bromodomain_CS"/>
</dbReference>
<dbReference type="InterPro" id="IPR009072">
    <property type="entry name" value="Histone-fold"/>
</dbReference>
<evidence type="ECO:0000256" key="2">
    <source>
        <dbReference type="PROSITE-ProRule" id="PRU00035"/>
    </source>
</evidence>
<dbReference type="AlphaFoldDB" id="A0A0C2XG49"/>
<feature type="domain" description="Bromo" evidence="4">
    <location>
        <begin position="1"/>
        <end position="71"/>
    </location>
</feature>
<evidence type="ECO:0000256" key="1">
    <source>
        <dbReference type="ARBA" id="ARBA00023117"/>
    </source>
</evidence>
<feature type="compositionally biased region" description="Gly residues" evidence="3">
    <location>
        <begin position="815"/>
        <end position="829"/>
    </location>
</feature>
<evidence type="ECO:0000256" key="3">
    <source>
        <dbReference type="SAM" id="MobiDB-lite"/>
    </source>
</evidence>
<feature type="region of interest" description="Disordered" evidence="3">
    <location>
        <begin position="121"/>
        <end position="149"/>
    </location>
</feature>
<dbReference type="HOGENOM" id="CLU_006198_1_0_1"/>
<dbReference type="GO" id="GO:0000124">
    <property type="term" value="C:SAGA complex"/>
    <property type="evidence" value="ECO:0007669"/>
    <property type="project" value="InterPro"/>
</dbReference>
<protein>
    <recommendedName>
        <fullName evidence="4">Bromo domain-containing protein</fullName>
    </recommendedName>
</protein>
<dbReference type="Proteomes" id="UP000053424">
    <property type="component" value="Unassembled WGS sequence"/>
</dbReference>
<feature type="region of interest" description="Disordered" evidence="3">
    <location>
        <begin position="272"/>
        <end position="318"/>
    </location>
</feature>
<feature type="region of interest" description="Disordered" evidence="3">
    <location>
        <begin position="582"/>
        <end position="613"/>
    </location>
</feature>
<dbReference type="SUPFAM" id="SSF47370">
    <property type="entry name" value="Bromodomain"/>
    <property type="match status" value="1"/>
</dbReference>
<name>A0A0C2XG49_HEBCY</name>
<dbReference type="PROSITE" id="PS50014">
    <property type="entry name" value="BROMODOMAIN_2"/>
    <property type="match status" value="1"/>
</dbReference>
<feature type="compositionally biased region" description="Low complexity" evidence="3">
    <location>
        <begin position="647"/>
        <end position="666"/>
    </location>
</feature>
<dbReference type="InterPro" id="IPR036427">
    <property type="entry name" value="Bromodomain-like_sf"/>
</dbReference>
<dbReference type="GO" id="GO:0006357">
    <property type="term" value="P:regulation of transcription by RNA polymerase II"/>
    <property type="evidence" value="ECO:0007669"/>
    <property type="project" value="TreeGrafter"/>
</dbReference>
<dbReference type="GO" id="GO:0046982">
    <property type="term" value="F:protein heterodimerization activity"/>
    <property type="evidence" value="ECO:0007669"/>
    <property type="project" value="InterPro"/>
</dbReference>
<evidence type="ECO:0000313" key="5">
    <source>
        <dbReference type="EMBL" id="KIM36888.1"/>
    </source>
</evidence>
<dbReference type="PROSITE" id="PS00633">
    <property type="entry name" value="BROMODOMAIN_1"/>
    <property type="match status" value="1"/>
</dbReference>
<sequence length="844" mass="89446">MDNRDAEPFLRPVAKTEVPDYYDVIQNPMDFQTMLKKVKQKHYKSKREFKDDLDLIWSNCLTYNADENHPLRSCVKRLRVKAEKLLQHITDRKERTDPQIPFDLPSSSSGIARPRINGINGYPNGHSSHTRSPSIPVVPKPGTSVPSLGKAQLANSRRDLEFSDTPAIIRTPEGMGLFRELDQEVGAFQPKPTSMQTLKELAPVIDYDSGSEDLKTPEGSAAGDKRKLTNSPDRRPRKRTRITPQCPIPVVDEKDDPSQLWWGAVQSDALIGNGLPGIPFGPSTSRRRKGDPTVKRSTTKSSKRHQHQQPVPPNPKSLLSLMNQNIKTMRRVRHTHAKFAALNVASAPPEDDDEGGLYGGQSTARGPGTSTVPGFGSGFGDDEIVDDRIDEAPWTPGRGTGKRKTKRVSGVEIGLESASDCLSWSTNKILEHEGFQGASSVALDVLADVTSQYLLNVGRTIRFLSDKFGKTMTPEEIILHTLFESGSSKIQDLERYIKDDIERYGARLGELEKKLVGAYRETTAGEALEDEGLFEEEDEEETGALAIGEFADLLGEDYLGLRELGIAAEFGISNLSIPKRLLKGKKGQNKPTASKPTEPPPPYPPPPAFVPLTAGKVDDQIGLLKPYYQGRFTQLAASLAPPPPAPSLSGPTLPYYGGLPALQGPAPQVPPPAPPPPPRPSSVSAAGPAPSPATQPPPPAGGLPNTAPTTTTGVQSPPPPPDLVLPDDVPSPAQVKIGPLGQILKAGATTAGSKKKTKAGAEGGAGGVKSGSVGMSGMAASAGAGGGGGGVSPKKKKGNVGVGTGNGRKKKPDGNGNGFGGGGGGGQQQGGQSNPVPAVIFASA</sequence>
<dbReference type="Pfam" id="PF00439">
    <property type="entry name" value="Bromodomain"/>
    <property type="match status" value="1"/>
</dbReference>